<name>A0A6I2MW42_9FLAO</name>
<dbReference type="InterPro" id="IPR004843">
    <property type="entry name" value="Calcineurin-like_PHP"/>
</dbReference>
<gene>
    <name evidence="2" type="ORF">GJ691_18135</name>
</gene>
<dbReference type="OrthoDB" id="9780884at2"/>
<sequence length="270" mass="30601">MKLSRRSFMIKMFSGVLGLLLLDAFWLEQYFLEWNTFDLAKDDKKKLKAIQLSDLHLEKIKWVHKSLAKRINKELPDVLFLTGDSITKNSRIPLLKEFLSLIDQNIQKVAILGNKEYSGRVDIKELRQALDACNCTLLINESFVLKTKLTKVNILGLDDLVFGTPDFESASIDIDRSLPTIVLNHCPIYRETVDEVSASLGIKPIILSGHTHGGQITFFGRPLMTPYGSGDYVKGWYSNEISKMYVSKGIGTTIFPIRFGARAEATIFYM</sequence>
<proteinExistence type="predicted"/>
<evidence type="ECO:0000259" key="1">
    <source>
        <dbReference type="Pfam" id="PF00149"/>
    </source>
</evidence>
<dbReference type="PANTHER" id="PTHR31302">
    <property type="entry name" value="TRANSMEMBRANE PROTEIN WITH METALLOPHOSPHOESTERASE DOMAIN-RELATED"/>
    <property type="match status" value="1"/>
</dbReference>
<accession>A0A6I2MW42</accession>
<dbReference type="EMBL" id="WKJH01000030">
    <property type="protein sequence ID" value="MRX66076.1"/>
    <property type="molecule type" value="Genomic_DNA"/>
</dbReference>
<protein>
    <submittedName>
        <fullName evidence="2">Metallophosphoesterase</fullName>
    </submittedName>
</protein>
<evidence type="ECO:0000313" key="3">
    <source>
        <dbReference type="Proteomes" id="UP000443153"/>
    </source>
</evidence>
<dbReference type="PANTHER" id="PTHR31302:SF0">
    <property type="entry name" value="TRANSMEMBRANE PROTEIN WITH METALLOPHOSPHOESTERASE DOMAIN"/>
    <property type="match status" value="1"/>
</dbReference>
<dbReference type="Pfam" id="PF00149">
    <property type="entry name" value="Metallophos"/>
    <property type="match status" value="1"/>
</dbReference>
<dbReference type="RefSeq" id="WP_154369538.1">
    <property type="nucleotide sequence ID" value="NZ_WKJH01000030.1"/>
</dbReference>
<reference evidence="2 3" key="1">
    <citation type="submission" date="2019-11" db="EMBL/GenBank/DDBJ databases">
        <title>Maribacter lutea sp. nov., a marine bacterium isolated from intertidal sand.</title>
        <authorList>
            <person name="Liu A."/>
        </authorList>
    </citation>
    <scope>NUCLEOTIDE SEQUENCE [LARGE SCALE GENOMIC DNA]</scope>
    <source>
        <strain evidence="2 3">RZ05</strain>
    </source>
</reference>
<dbReference type="InterPro" id="IPR051158">
    <property type="entry name" value="Metallophosphoesterase_sf"/>
</dbReference>
<dbReference type="Proteomes" id="UP000443153">
    <property type="component" value="Unassembled WGS sequence"/>
</dbReference>
<evidence type="ECO:0000313" key="2">
    <source>
        <dbReference type="EMBL" id="MRX66076.1"/>
    </source>
</evidence>
<dbReference type="GO" id="GO:0016787">
    <property type="term" value="F:hydrolase activity"/>
    <property type="evidence" value="ECO:0007669"/>
    <property type="project" value="InterPro"/>
</dbReference>
<feature type="domain" description="Calcineurin-like phosphoesterase" evidence="1">
    <location>
        <begin position="49"/>
        <end position="213"/>
    </location>
</feature>
<comment type="caution">
    <text evidence="2">The sequence shown here is derived from an EMBL/GenBank/DDBJ whole genome shotgun (WGS) entry which is preliminary data.</text>
</comment>
<organism evidence="2 3">
    <name type="scientific">Maribacter luteus</name>
    <dbReference type="NCBI Taxonomy" id="2594478"/>
    <lineage>
        <taxon>Bacteria</taxon>
        <taxon>Pseudomonadati</taxon>
        <taxon>Bacteroidota</taxon>
        <taxon>Flavobacteriia</taxon>
        <taxon>Flavobacteriales</taxon>
        <taxon>Flavobacteriaceae</taxon>
        <taxon>Maribacter</taxon>
    </lineage>
</organism>
<keyword evidence="3" id="KW-1185">Reference proteome</keyword>
<dbReference type="SUPFAM" id="SSF56300">
    <property type="entry name" value="Metallo-dependent phosphatases"/>
    <property type="match status" value="1"/>
</dbReference>
<dbReference type="Gene3D" id="3.60.21.10">
    <property type="match status" value="1"/>
</dbReference>
<dbReference type="InterPro" id="IPR029052">
    <property type="entry name" value="Metallo-depent_PP-like"/>
</dbReference>
<dbReference type="AlphaFoldDB" id="A0A6I2MW42"/>